<keyword evidence="1" id="KW-0472">Membrane</keyword>
<keyword evidence="1" id="KW-0812">Transmembrane</keyword>
<feature type="transmembrane region" description="Helical" evidence="1">
    <location>
        <begin position="86"/>
        <end position="104"/>
    </location>
</feature>
<evidence type="ECO:0000256" key="1">
    <source>
        <dbReference type="SAM" id="Phobius"/>
    </source>
</evidence>
<accession>A0A5C6AGW3</accession>
<proteinExistence type="predicted"/>
<comment type="caution">
    <text evidence="2">The sequence shown here is derived from an EMBL/GenBank/DDBJ whole genome shotgun (WGS) entry which is preliminary data.</text>
</comment>
<protein>
    <submittedName>
        <fullName evidence="2">Uncharacterized protein</fullName>
    </submittedName>
</protein>
<keyword evidence="1" id="KW-1133">Transmembrane helix</keyword>
<evidence type="ECO:0000313" key="3">
    <source>
        <dbReference type="Proteomes" id="UP000320176"/>
    </source>
</evidence>
<dbReference type="EMBL" id="SJPN01000006">
    <property type="protein sequence ID" value="TWT98425.1"/>
    <property type="molecule type" value="Genomic_DNA"/>
</dbReference>
<dbReference type="Proteomes" id="UP000320176">
    <property type="component" value="Unassembled WGS sequence"/>
</dbReference>
<dbReference type="AlphaFoldDB" id="A0A5C6AGW3"/>
<gene>
    <name evidence="2" type="ORF">Pla52n_49390</name>
</gene>
<evidence type="ECO:0000313" key="2">
    <source>
        <dbReference type="EMBL" id="TWT98425.1"/>
    </source>
</evidence>
<organism evidence="2 3">
    <name type="scientific">Stieleria varia</name>
    <dbReference type="NCBI Taxonomy" id="2528005"/>
    <lineage>
        <taxon>Bacteria</taxon>
        <taxon>Pseudomonadati</taxon>
        <taxon>Planctomycetota</taxon>
        <taxon>Planctomycetia</taxon>
        <taxon>Pirellulales</taxon>
        <taxon>Pirellulaceae</taxon>
        <taxon>Stieleria</taxon>
    </lineage>
</organism>
<keyword evidence="3" id="KW-1185">Reference proteome</keyword>
<name>A0A5C6AGW3_9BACT</name>
<reference evidence="2 3" key="1">
    <citation type="submission" date="2019-02" db="EMBL/GenBank/DDBJ databases">
        <title>Deep-cultivation of Planctomycetes and their phenomic and genomic characterization uncovers novel biology.</title>
        <authorList>
            <person name="Wiegand S."/>
            <person name="Jogler M."/>
            <person name="Boedeker C."/>
            <person name="Pinto D."/>
            <person name="Vollmers J."/>
            <person name="Rivas-Marin E."/>
            <person name="Kohn T."/>
            <person name="Peeters S.H."/>
            <person name="Heuer A."/>
            <person name="Rast P."/>
            <person name="Oberbeckmann S."/>
            <person name="Bunk B."/>
            <person name="Jeske O."/>
            <person name="Meyerdierks A."/>
            <person name="Storesund J.E."/>
            <person name="Kallscheuer N."/>
            <person name="Luecker S."/>
            <person name="Lage O.M."/>
            <person name="Pohl T."/>
            <person name="Merkel B.J."/>
            <person name="Hornburger P."/>
            <person name="Mueller R.-W."/>
            <person name="Bruemmer F."/>
            <person name="Labrenz M."/>
            <person name="Spormann A.M."/>
            <person name="Op Den Camp H."/>
            <person name="Overmann J."/>
            <person name="Amann R."/>
            <person name="Jetten M.S.M."/>
            <person name="Mascher T."/>
            <person name="Medema M.H."/>
            <person name="Devos D.P."/>
            <person name="Kaster A.-K."/>
            <person name="Ovreas L."/>
            <person name="Rohde M."/>
            <person name="Galperin M.Y."/>
            <person name="Jogler C."/>
        </authorList>
    </citation>
    <scope>NUCLEOTIDE SEQUENCE [LARGE SCALE GENOMIC DNA]</scope>
    <source>
        <strain evidence="2 3">Pla52n</strain>
    </source>
</reference>
<sequence length="113" mass="12476">MVMLNLVSHFFARTFFCPNCLFSDVTVIQMGMSCATTSVHRNPATSLLNIYVCRGQRLPQAASTGDRALCWQASTLSAFVEQMQRALSPVVVPVVVFSLFVLLLSSNLRYKPG</sequence>